<keyword evidence="2" id="KW-1003">Cell membrane</keyword>
<organism evidence="7 8">
    <name type="scientific">Clostridium tertium</name>
    <dbReference type="NCBI Taxonomy" id="1559"/>
    <lineage>
        <taxon>Bacteria</taxon>
        <taxon>Bacillati</taxon>
        <taxon>Bacillota</taxon>
        <taxon>Clostridia</taxon>
        <taxon>Eubacteriales</taxon>
        <taxon>Clostridiaceae</taxon>
        <taxon>Clostridium</taxon>
    </lineage>
</organism>
<accession>A0A9X3XRL1</accession>
<evidence type="ECO:0000256" key="2">
    <source>
        <dbReference type="ARBA" id="ARBA00022475"/>
    </source>
</evidence>
<dbReference type="EMBL" id="JAMRYU010000019">
    <property type="protein sequence ID" value="MDC4241802.1"/>
    <property type="molecule type" value="Genomic_DNA"/>
</dbReference>
<gene>
    <name evidence="7" type="ORF">NE398_16825</name>
</gene>
<protein>
    <recommendedName>
        <fullName evidence="6">Cache domain-containing protein</fullName>
    </recommendedName>
</protein>
<evidence type="ECO:0000259" key="6">
    <source>
        <dbReference type="Pfam" id="PF02743"/>
    </source>
</evidence>
<dbReference type="SUPFAM" id="SSF103190">
    <property type="entry name" value="Sensory domain-like"/>
    <property type="match status" value="1"/>
</dbReference>
<evidence type="ECO:0000256" key="4">
    <source>
        <dbReference type="ARBA" id="ARBA00022989"/>
    </source>
</evidence>
<keyword evidence="4" id="KW-1133">Transmembrane helix</keyword>
<name>A0A9X3XRL1_9CLOT</name>
<dbReference type="InterPro" id="IPR033479">
    <property type="entry name" value="dCache_1"/>
</dbReference>
<evidence type="ECO:0000256" key="1">
    <source>
        <dbReference type="ARBA" id="ARBA00004651"/>
    </source>
</evidence>
<dbReference type="CDD" id="cd12912">
    <property type="entry name" value="PDC2_MCP_like"/>
    <property type="match status" value="1"/>
</dbReference>
<dbReference type="AlphaFoldDB" id="A0A9X3XRL1"/>
<keyword evidence="3" id="KW-0812">Transmembrane</keyword>
<dbReference type="Gene3D" id="3.30.450.20">
    <property type="entry name" value="PAS domain"/>
    <property type="match status" value="1"/>
</dbReference>
<sequence>MADKSGNGLNSGGQTVNISDRDYFKTAMSGTSTVSSPLTDKTTKKTLMTYSAPIKNNDQIVWVLSFARDAKEVSDKISTITFRKTVKTCLIDGNGTTIGHYDYKRVQEGENVIEIAKTNTELSELAKNFEKMKAGENGYGEYKFNGDKRVISYYSIPELNCSVGLMG</sequence>
<feature type="domain" description="Cache" evidence="6">
    <location>
        <begin position="2"/>
        <end position="159"/>
    </location>
</feature>
<dbReference type="Pfam" id="PF02743">
    <property type="entry name" value="dCache_1"/>
    <property type="match status" value="1"/>
</dbReference>
<keyword evidence="5" id="KW-0472">Membrane</keyword>
<dbReference type="Proteomes" id="UP001141183">
    <property type="component" value="Unassembled WGS sequence"/>
</dbReference>
<reference evidence="7" key="1">
    <citation type="submission" date="2022-05" db="EMBL/GenBank/DDBJ databases">
        <title>Draft genome sequence of Clostridium tertium strain CP3 isolated from Peru.</title>
        <authorList>
            <person name="Hurtado R."/>
            <person name="Lima L."/>
            <person name="Sousa T."/>
            <person name="Jaiswal A.K."/>
            <person name="Tiwari S."/>
            <person name="Maturrano L."/>
            <person name="Brenig B."/>
            <person name="Azevedo V."/>
        </authorList>
    </citation>
    <scope>NUCLEOTIDE SEQUENCE</scope>
    <source>
        <strain evidence="7">CP3</strain>
    </source>
</reference>
<comment type="subcellular location">
    <subcellularLocation>
        <location evidence="1">Cell membrane</location>
        <topology evidence="1">Multi-pass membrane protein</topology>
    </subcellularLocation>
</comment>
<dbReference type="InterPro" id="IPR029151">
    <property type="entry name" value="Sensor-like_sf"/>
</dbReference>
<keyword evidence="8" id="KW-1185">Reference proteome</keyword>
<comment type="caution">
    <text evidence="7">The sequence shown here is derived from an EMBL/GenBank/DDBJ whole genome shotgun (WGS) entry which is preliminary data.</text>
</comment>
<dbReference type="GO" id="GO:0005886">
    <property type="term" value="C:plasma membrane"/>
    <property type="evidence" value="ECO:0007669"/>
    <property type="project" value="UniProtKB-SubCell"/>
</dbReference>
<proteinExistence type="predicted"/>
<evidence type="ECO:0000256" key="5">
    <source>
        <dbReference type="ARBA" id="ARBA00023136"/>
    </source>
</evidence>
<evidence type="ECO:0000256" key="3">
    <source>
        <dbReference type="ARBA" id="ARBA00022692"/>
    </source>
</evidence>
<evidence type="ECO:0000313" key="7">
    <source>
        <dbReference type="EMBL" id="MDC4241802.1"/>
    </source>
</evidence>
<evidence type="ECO:0000313" key="8">
    <source>
        <dbReference type="Proteomes" id="UP001141183"/>
    </source>
</evidence>